<protein>
    <submittedName>
        <fullName evidence="1">Uncharacterized protein</fullName>
    </submittedName>
</protein>
<proteinExistence type="predicted"/>
<evidence type="ECO:0000313" key="2">
    <source>
        <dbReference type="Proteomes" id="UP000000424"/>
    </source>
</evidence>
<evidence type="ECO:0000313" key="1">
    <source>
        <dbReference type="EMBL" id="AAP98104.1"/>
    </source>
</evidence>
<keyword evidence="2" id="KW-1185">Reference proteome</keyword>
<sequence length="51" mass="6236">MSHRSKRDICHSMFYKKFFSVIFLSKLDRSFLLFPTKSRVILYLSYVKRQS</sequence>
<reference evidence="1" key="1">
    <citation type="submission" date="2002-05" db="EMBL/GenBank/DDBJ databases">
        <title>The genome sequence of Chlamydia pneumoniae TW183 and comparison with other Chlamydia strains based on whole genome sequence analysis.</title>
        <authorList>
            <person name="Geng M.M."/>
            <person name="Schuhmacher A."/>
            <person name="Muehldorfer I."/>
            <person name="Bensch K.W."/>
            <person name="Schaefer K.P."/>
            <person name="Schneider S."/>
            <person name="Pohl T."/>
            <person name="Essig A."/>
            <person name="Marre R."/>
            <person name="Melchers K."/>
        </authorList>
    </citation>
    <scope>NUCLEOTIDE SEQUENCE [LARGE SCALE GENOMIC DNA]</scope>
    <source>
        <strain evidence="1">TW-183</strain>
    </source>
</reference>
<accession>A0ABN3YPL8</accession>
<dbReference type="EMBL" id="AE009440">
    <property type="protein sequence ID" value="AAP98104.1"/>
    <property type="molecule type" value="Genomic_DNA"/>
</dbReference>
<dbReference type="Proteomes" id="UP000000424">
    <property type="component" value="Chromosome"/>
</dbReference>
<name>A0ABN3YPL8_CHLPN</name>
<organism evidence="1 2">
    <name type="scientific">Chlamydia pneumoniae</name>
    <name type="common">Chlamydophila pneumoniae</name>
    <dbReference type="NCBI Taxonomy" id="83558"/>
    <lineage>
        <taxon>Bacteria</taxon>
        <taxon>Pseudomonadati</taxon>
        <taxon>Chlamydiota</taxon>
        <taxon>Chlamydiia</taxon>
        <taxon>Chlamydiales</taxon>
        <taxon>Chlamydiaceae</taxon>
        <taxon>Chlamydia/Chlamydophila group</taxon>
        <taxon>Chlamydia</taxon>
    </lineage>
</organism>
<gene>
    <name evidence="1" type="ordered locus">CpB0171</name>
</gene>